<dbReference type="InterPro" id="IPR022742">
    <property type="entry name" value="Hydrolase_4"/>
</dbReference>
<evidence type="ECO:0000256" key="1">
    <source>
        <dbReference type="ARBA" id="ARBA00004141"/>
    </source>
</evidence>
<evidence type="ECO:0000256" key="8">
    <source>
        <dbReference type="ARBA" id="ARBA00023136"/>
    </source>
</evidence>
<keyword evidence="4 9" id="KW-0812">Transmembrane</keyword>
<feature type="repeat" description="Solcar" evidence="9">
    <location>
        <begin position="100"/>
        <end position="196"/>
    </location>
</feature>
<name>A0A1F5LQR3_PENAI</name>
<organism evidence="12 13">
    <name type="scientific">Penicillium arizonense</name>
    <dbReference type="NCBI Taxonomy" id="1835702"/>
    <lineage>
        <taxon>Eukaryota</taxon>
        <taxon>Fungi</taxon>
        <taxon>Dikarya</taxon>
        <taxon>Ascomycota</taxon>
        <taxon>Pezizomycotina</taxon>
        <taxon>Eurotiomycetes</taxon>
        <taxon>Eurotiomycetidae</taxon>
        <taxon>Eurotiales</taxon>
        <taxon>Aspergillaceae</taxon>
        <taxon>Penicillium</taxon>
    </lineage>
</organism>
<evidence type="ECO:0000313" key="12">
    <source>
        <dbReference type="EMBL" id="OGE55467.1"/>
    </source>
</evidence>
<dbReference type="Proteomes" id="UP000177622">
    <property type="component" value="Unassembled WGS sequence"/>
</dbReference>
<sequence>MSLSNNTEITQAATIAALTSEIIIHPMDTVITRMQSPFYKTIYKHGNGTLSRTIFHGLYQGFGPTLLAGTLSSAAFFTTYEASKKTFENAQSAGYMLGVPRSIFHVASSALAELIACAILNPAEVLKQNAQVIQRPPSPPVSGTGVRGLPTSPTVEILKQFQKQPSKLWTGYTALVASQLPSICLTFCLYEMIKETLLERWKLKKEKNDITQQLQATILSAGIAGGCASWFFVPIDVVKTRMRLAVGNHAQTGVPRLGLDGAKVNLQPRAGAFAVAGDVIDLTTPQGFNFSTIHKMTEGTHSLPDGLELYTKTWETSGSPHAILAFIHGFSDHCNAYYDMFPNLAEAGIEVRSFDQRGWGREVKKASDKGNTGPTHKVLSDMHSFLLSLPSESTTPIFLMGHSMGGGQTLNYILHPESPYNKDSNRPKLTGVMLYSPLIAIDPSSRPSKFTVAAGRLVAKVFPHKQRYSPLDPKLLTRVESVVEDIIADQLCHDTGTFEGLAGMLDRGLWLEAMFETEASSGKWVESSLPFWFGHGNEDRVTSYPASKAFAEEMKKRGKDVTFVTYDGAYHRLHSELPETTTKFVADVRDWILAKADSVSAQGEGSGVQSEDAVEVDKAKL</sequence>
<dbReference type="SUPFAM" id="SSF103506">
    <property type="entry name" value="Mitochondrial carrier"/>
    <property type="match status" value="1"/>
</dbReference>
<evidence type="ECO:0000256" key="2">
    <source>
        <dbReference type="ARBA" id="ARBA00006375"/>
    </source>
</evidence>
<evidence type="ECO:0000256" key="10">
    <source>
        <dbReference type="SAM" id="MobiDB-lite"/>
    </source>
</evidence>
<dbReference type="Pfam" id="PF00153">
    <property type="entry name" value="Mito_carr"/>
    <property type="match status" value="2"/>
</dbReference>
<feature type="compositionally biased region" description="Polar residues" evidence="10">
    <location>
        <begin position="599"/>
        <end position="609"/>
    </location>
</feature>
<protein>
    <recommendedName>
        <fullName evidence="11">Serine aminopeptidase S33 domain-containing protein</fullName>
    </recommendedName>
</protein>
<comment type="subcellular location">
    <subcellularLocation>
        <location evidence="1">Membrane</location>
        <topology evidence="1">Multi-pass membrane protein</topology>
    </subcellularLocation>
</comment>
<keyword evidence="6" id="KW-0999">Mitochondrion inner membrane</keyword>
<keyword evidence="7" id="KW-1133">Transmembrane helix</keyword>
<dbReference type="PANTHER" id="PTHR45667">
    <property type="entry name" value="S-ADENOSYLMETHIONINE MITOCHONDRIAL CARRIER PROTEIN"/>
    <property type="match status" value="1"/>
</dbReference>
<evidence type="ECO:0000256" key="6">
    <source>
        <dbReference type="ARBA" id="ARBA00022792"/>
    </source>
</evidence>
<dbReference type="RefSeq" id="XP_022490896.1">
    <property type="nucleotide sequence ID" value="XM_022629062.1"/>
</dbReference>
<evidence type="ECO:0000313" key="13">
    <source>
        <dbReference type="Proteomes" id="UP000177622"/>
    </source>
</evidence>
<evidence type="ECO:0000256" key="7">
    <source>
        <dbReference type="ARBA" id="ARBA00022989"/>
    </source>
</evidence>
<comment type="similarity">
    <text evidence="2">Belongs to the mitochondrial carrier (TC 2.A.29) family.</text>
</comment>
<proteinExistence type="inferred from homology"/>
<reference evidence="12 13" key="1">
    <citation type="journal article" date="2016" name="Sci. Rep.">
        <title>Penicillium arizonense, a new, genome sequenced fungal species, reveals a high chemical diversity in secreted metabolites.</title>
        <authorList>
            <person name="Grijseels S."/>
            <person name="Nielsen J.C."/>
            <person name="Randelovic M."/>
            <person name="Nielsen J."/>
            <person name="Nielsen K.F."/>
            <person name="Workman M."/>
            <person name="Frisvad J.C."/>
        </authorList>
    </citation>
    <scope>NUCLEOTIDE SEQUENCE [LARGE SCALE GENOMIC DNA]</scope>
    <source>
        <strain evidence="12 13">CBS 141311</strain>
    </source>
</reference>
<accession>A0A1F5LQR3</accession>
<evidence type="ECO:0000256" key="5">
    <source>
        <dbReference type="ARBA" id="ARBA00022737"/>
    </source>
</evidence>
<dbReference type="InterPro" id="IPR018108">
    <property type="entry name" value="MCP_transmembrane"/>
</dbReference>
<dbReference type="PROSITE" id="PS50920">
    <property type="entry name" value="SOLCAR"/>
    <property type="match status" value="2"/>
</dbReference>
<keyword evidence="5" id="KW-0677">Repeat</keyword>
<keyword evidence="13" id="KW-1185">Reference proteome</keyword>
<dbReference type="GO" id="GO:0017000">
    <property type="term" value="P:antibiotic biosynthetic process"/>
    <property type="evidence" value="ECO:0007669"/>
    <property type="project" value="UniProtKB-ARBA"/>
</dbReference>
<dbReference type="SUPFAM" id="SSF53474">
    <property type="entry name" value="alpha/beta-Hydrolases"/>
    <property type="match status" value="1"/>
</dbReference>
<dbReference type="Gene3D" id="3.40.50.1820">
    <property type="entry name" value="alpha/beta hydrolase"/>
    <property type="match status" value="1"/>
</dbReference>
<feature type="repeat" description="Solcar" evidence="9">
    <location>
        <begin position="4"/>
        <end position="86"/>
    </location>
</feature>
<evidence type="ECO:0000259" key="11">
    <source>
        <dbReference type="Pfam" id="PF12146"/>
    </source>
</evidence>
<dbReference type="AlphaFoldDB" id="A0A1F5LQR3"/>
<gene>
    <name evidence="12" type="ORF">PENARI_c004G03921</name>
</gene>
<dbReference type="EMBL" id="LXJU01000004">
    <property type="protein sequence ID" value="OGE55467.1"/>
    <property type="molecule type" value="Genomic_DNA"/>
</dbReference>
<dbReference type="OrthoDB" id="10249433at2759"/>
<dbReference type="InterPro" id="IPR029058">
    <property type="entry name" value="AB_hydrolase_fold"/>
</dbReference>
<feature type="domain" description="Serine aminopeptidase S33" evidence="11">
    <location>
        <begin position="319"/>
        <end position="577"/>
    </location>
</feature>
<dbReference type="InterPro" id="IPR023395">
    <property type="entry name" value="MCP_dom_sf"/>
</dbReference>
<evidence type="ECO:0000256" key="4">
    <source>
        <dbReference type="ARBA" id="ARBA00022692"/>
    </source>
</evidence>
<keyword evidence="6" id="KW-0496">Mitochondrion</keyword>
<dbReference type="Gene3D" id="1.50.40.10">
    <property type="entry name" value="Mitochondrial carrier domain"/>
    <property type="match status" value="1"/>
</dbReference>
<evidence type="ECO:0000256" key="3">
    <source>
        <dbReference type="ARBA" id="ARBA00022448"/>
    </source>
</evidence>
<dbReference type="Pfam" id="PF12146">
    <property type="entry name" value="Hydrolase_4"/>
    <property type="match status" value="1"/>
</dbReference>
<feature type="region of interest" description="Disordered" evidence="10">
    <location>
        <begin position="599"/>
        <end position="621"/>
    </location>
</feature>
<evidence type="ECO:0000256" key="9">
    <source>
        <dbReference type="PROSITE-ProRule" id="PRU00282"/>
    </source>
</evidence>
<dbReference type="GO" id="GO:0072330">
    <property type="term" value="P:monocarboxylic acid biosynthetic process"/>
    <property type="evidence" value="ECO:0007669"/>
    <property type="project" value="UniProtKB-ARBA"/>
</dbReference>
<dbReference type="GeneID" id="34573796"/>
<keyword evidence="8 9" id="KW-0472">Membrane</keyword>
<keyword evidence="3" id="KW-0813">Transport</keyword>
<dbReference type="STRING" id="1835702.A0A1F5LQR3"/>
<comment type="caution">
    <text evidence="12">The sequence shown here is derived from an EMBL/GenBank/DDBJ whole genome shotgun (WGS) entry which is preliminary data.</text>
</comment>
<dbReference type="GO" id="GO:0016020">
    <property type="term" value="C:membrane"/>
    <property type="evidence" value="ECO:0007669"/>
    <property type="project" value="UniProtKB-SubCell"/>
</dbReference>